<evidence type="ECO:0000256" key="1">
    <source>
        <dbReference type="ARBA" id="ARBA00004167"/>
    </source>
</evidence>
<dbReference type="Proteomes" id="UP001237642">
    <property type="component" value="Unassembled WGS sequence"/>
</dbReference>
<evidence type="ECO:0000256" key="8">
    <source>
        <dbReference type="ARBA" id="ARBA00022737"/>
    </source>
</evidence>
<evidence type="ECO:0000256" key="12">
    <source>
        <dbReference type="SAM" id="Phobius"/>
    </source>
</evidence>
<evidence type="ECO:0000256" key="10">
    <source>
        <dbReference type="ARBA" id="ARBA00023136"/>
    </source>
</evidence>
<keyword evidence="6 12" id="KW-0812">Transmembrane</keyword>
<dbReference type="GO" id="GO:0006952">
    <property type="term" value="P:defense response"/>
    <property type="evidence" value="ECO:0007669"/>
    <property type="project" value="UniProtKB-ARBA"/>
</dbReference>
<dbReference type="AlphaFoldDB" id="A0AAD8H985"/>
<protein>
    <submittedName>
        <fullName evidence="15">LRR receptor-like serine/threonine-protein kinase GSO1</fullName>
    </submittedName>
</protein>
<keyword evidence="7" id="KW-0732">Signal</keyword>
<dbReference type="EMBL" id="JAUIZM010000010">
    <property type="protein sequence ID" value="KAK1361930.1"/>
    <property type="molecule type" value="Genomic_DNA"/>
</dbReference>
<keyword evidence="5" id="KW-0433">Leucine-rich repeat</keyword>
<keyword evidence="15" id="KW-0418">Kinase</keyword>
<dbReference type="InterPro" id="IPR036640">
    <property type="entry name" value="ABC1_TM_sf"/>
</dbReference>
<evidence type="ECO:0000313" key="15">
    <source>
        <dbReference type="EMBL" id="KAK1361930.1"/>
    </source>
</evidence>
<keyword evidence="10 12" id="KW-0472">Membrane</keyword>
<comment type="caution">
    <text evidence="15">The sequence shown here is derived from an EMBL/GenBank/DDBJ whole genome shotgun (WGS) entry which is preliminary data.</text>
</comment>
<feature type="domain" description="Leucine-rich repeat-containing N-terminal plant-type" evidence="13">
    <location>
        <begin position="165"/>
        <end position="204"/>
    </location>
</feature>
<dbReference type="SUPFAM" id="SSF52058">
    <property type="entry name" value="L domain-like"/>
    <property type="match status" value="1"/>
</dbReference>
<dbReference type="Pfam" id="PF08263">
    <property type="entry name" value="LRRNT_2"/>
    <property type="match status" value="1"/>
</dbReference>
<evidence type="ECO:0000259" key="13">
    <source>
        <dbReference type="Pfam" id="PF08263"/>
    </source>
</evidence>
<evidence type="ECO:0000256" key="4">
    <source>
        <dbReference type="ARBA" id="ARBA00022475"/>
    </source>
</evidence>
<evidence type="ECO:0000256" key="2">
    <source>
        <dbReference type="ARBA" id="ARBA00004236"/>
    </source>
</evidence>
<evidence type="ECO:0000259" key="14">
    <source>
        <dbReference type="Pfam" id="PF23598"/>
    </source>
</evidence>
<dbReference type="PROSITE" id="PS51450">
    <property type="entry name" value="LRR"/>
    <property type="match status" value="1"/>
</dbReference>
<dbReference type="GO" id="GO:0007165">
    <property type="term" value="P:signal transduction"/>
    <property type="evidence" value="ECO:0007669"/>
    <property type="project" value="UniProtKB-ARBA"/>
</dbReference>
<dbReference type="Gene3D" id="3.40.50.300">
    <property type="entry name" value="P-loop containing nucleotide triphosphate hydrolases"/>
    <property type="match status" value="1"/>
</dbReference>
<evidence type="ECO:0000256" key="11">
    <source>
        <dbReference type="ARBA" id="ARBA00023180"/>
    </source>
</evidence>
<organism evidence="15 16">
    <name type="scientific">Heracleum sosnowskyi</name>
    <dbReference type="NCBI Taxonomy" id="360622"/>
    <lineage>
        <taxon>Eukaryota</taxon>
        <taxon>Viridiplantae</taxon>
        <taxon>Streptophyta</taxon>
        <taxon>Embryophyta</taxon>
        <taxon>Tracheophyta</taxon>
        <taxon>Spermatophyta</taxon>
        <taxon>Magnoliopsida</taxon>
        <taxon>eudicotyledons</taxon>
        <taxon>Gunneridae</taxon>
        <taxon>Pentapetalae</taxon>
        <taxon>asterids</taxon>
        <taxon>campanulids</taxon>
        <taxon>Apiales</taxon>
        <taxon>Apiaceae</taxon>
        <taxon>Apioideae</taxon>
        <taxon>apioid superclade</taxon>
        <taxon>Tordylieae</taxon>
        <taxon>Tordyliinae</taxon>
        <taxon>Heracleum</taxon>
    </lineage>
</organism>
<dbReference type="Gene3D" id="1.20.1560.10">
    <property type="entry name" value="ABC transporter type 1, transmembrane domain"/>
    <property type="match status" value="1"/>
</dbReference>
<comment type="similarity">
    <text evidence="3">Belongs to the RLP family.</text>
</comment>
<evidence type="ECO:0000313" key="16">
    <source>
        <dbReference type="Proteomes" id="UP001237642"/>
    </source>
</evidence>
<dbReference type="InterPro" id="IPR013210">
    <property type="entry name" value="LRR_N_plant-typ"/>
</dbReference>
<keyword evidence="4" id="KW-1003">Cell membrane</keyword>
<evidence type="ECO:0000256" key="5">
    <source>
        <dbReference type="ARBA" id="ARBA00022614"/>
    </source>
</evidence>
<feature type="transmembrane region" description="Helical" evidence="12">
    <location>
        <begin position="1006"/>
        <end position="1030"/>
    </location>
</feature>
<dbReference type="Pfam" id="PF13855">
    <property type="entry name" value="LRR_8"/>
    <property type="match status" value="2"/>
</dbReference>
<dbReference type="InterPro" id="IPR027417">
    <property type="entry name" value="P-loop_NTPase"/>
</dbReference>
<dbReference type="SMART" id="SM00369">
    <property type="entry name" value="LRR_TYP"/>
    <property type="match status" value="10"/>
</dbReference>
<gene>
    <name evidence="15" type="ORF">POM88_046404</name>
</gene>
<dbReference type="Pfam" id="PF00560">
    <property type="entry name" value="LRR_1"/>
    <property type="match status" value="3"/>
</dbReference>
<name>A0AAD8H985_9APIA</name>
<keyword evidence="8" id="KW-0677">Repeat</keyword>
<keyword evidence="15" id="KW-0808">Transferase</keyword>
<evidence type="ECO:0000256" key="6">
    <source>
        <dbReference type="ARBA" id="ARBA00022692"/>
    </source>
</evidence>
<feature type="transmembrane region" description="Helical" evidence="12">
    <location>
        <begin position="135"/>
        <end position="159"/>
    </location>
</feature>
<keyword evidence="9 12" id="KW-1133">Transmembrane helix</keyword>
<dbReference type="GO" id="GO:0016301">
    <property type="term" value="F:kinase activity"/>
    <property type="evidence" value="ECO:0007669"/>
    <property type="project" value="UniProtKB-KW"/>
</dbReference>
<keyword evidence="16" id="KW-1185">Reference proteome</keyword>
<dbReference type="InterPro" id="IPR003591">
    <property type="entry name" value="Leu-rich_rpt_typical-subtyp"/>
</dbReference>
<reference evidence="15" key="1">
    <citation type="submission" date="2023-02" db="EMBL/GenBank/DDBJ databases">
        <title>Genome of toxic invasive species Heracleum sosnowskyi carries increased number of genes despite the absence of recent whole-genome duplications.</title>
        <authorList>
            <person name="Schelkunov M."/>
            <person name="Shtratnikova V."/>
            <person name="Makarenko M."/>
            <person name="Klepikova A."/>
            <person name="Omelchenko D."/>
            <person name="Novikova G."/>
            <person name="Obukhova E."/>
            <person name="Bogdanov V."/>
            <person name="Penin A."/>
            <person name="Logacheva M."/>
        </authorList>
    </citation>
    <scope>NUCLEOTIDE SEQUENCE</scope>
    <source>
        <strain evidence="15">Hsosn_3</strain>
        <tissue evidence="15">Leaf</tissue>
    </source>
</reference>
<dbReference type="Pfam" id="PF23598">
    <property type="entry name" value="LRR_14"/>
    <property type="match status" value="1"/>
</dbReference>
<dbReference type="FunFam" id="3.80.10.10:FF:000111">
    <property type="entry name" value="LRR receptor-like serine/threonine-protein kinase ERECTA"/>
    <property type="match status" value="1"/>
</dbReference>
<accession>A0AAD8H985</accession>
<comment type="subcellular location">
    <subcellularLocation>
        <location evidence="2">Cell membrane</location>
    </subcellularLocation>
    <subcellularLocation>
        <location evidence="1">Membrane</location>
        <topology evidence="1">Single-pass membrane protein</topology>
    </subcellularLocation>
</comment>
<sequence>MLRWESEESNSQVVRRNVDTIAVLQLEQVVETGNHEELIAKAGAYASLIRFQQMVGDGDIANTSTRITNSLSLRRHSLSTKSMSVLSGSFRSLSYQYSTGSECHIEVVSNAGADWKKSAPRNYFFRLLKLNAPEWPYIILGIVGSILSGIILPTFAIIMSNLIKYLLQFKSSLLNLYNTSNSSVAGLESWNSSSDCCTWNRVVCGSHSGDITALHLDLLHTPDFEVEMISRILEPIYGIKSLMLLNISNNLIEGEISGIGLANLTKLVHLDMSFNNFNGSIPPQLFLLKFLQFLDISYNNIQGEIMGNVSADFTKLVHLDMSWNGFNCSIPAQLYHMKFLEFLDLSHNSLVGGLSSEIGKLGNLVTLKLDENYLYGNIPVQIGNLTKLRQFSICQNKVSGPVPDSILRLKRLESLDMRSNYLQMQIPNEIGTLSNISTLVLSKNSFTGVIPLSIRNLSKLETLRLQDNMLSGEIPSWLFDIETLKNLYLGGNKLIWNNNVKIVPKCILSQLSLKSCQISADIPEWISTQKNLDVLELSDNHLVGKFPPWLAEMDIGSILLSRNELTGSIPSRLFQSPSLSILALSRNKFSGELPENIGDGKKIKLLLLSGNNFSGAIPKSIGDIPLLMLLDLSRNRFSGNTFPVFDPDCSLFYVDLSSNEFTGDIPVSFCTETGILALGENQFSGNLPRNLTNLENLEYLDLHDNNISGDFPEFISQMSSLQVLSLRNNSLHGSLSSNSFSNQSSLRIVDLSSNNLVGSIPSELKNLKGMTGSGASYLISRGIDNIEVNWIEAKISLFRRRVTFTIEMNDLTVNWKNALRGLSSHSRHIYSLLDLSNNKLSGDIPASLGILKGLKLLNISNNELSGYIPQSFGDLESIETLDLSNNNITGTIPQVFRKLNQLSVLDVSNNKLSGKIPQGGQMDTMDDLSYYANNSGLCGIQIRVKCLEDELTTDAHEKEGDDVDEQDTWFLWEGVWIGFPLGFISSRNLRPTPVDAQEVEDDEEPWFLWTGFTLGFSSSVLTAYLSGYFVKPTQKYYRHR</sequence>
<dbReference type="GO" id="GO:0005886">
    <property type="term" value="C:plasma membrane"/>
    <property type="evidence" value="ECO:0007669"/>
    <property type="project" value="UniProtKB-SubCell"/>
</dbReference>
<dbReference type="PANTHER" id="PTHR48057:SF18">
    <property type="entry name" value="REPEAT RECEPTOR-LIKE PROTEIN KINASE FAMILY PROTEIN, PUTATIVE-RELATED"/>
    <property type="match status" value="1"/>
</dbReference>
<dbReference type="InterPro" id="IPR001611">
    <property type="entry name" value="Leu-rich_rpt"/>
</dbReference>
<keyword evidence="11" id="KW-0325">Glycoprotein</keyword>
<dbReference type="GO" id="GO:0051707">
    <property type="term" value="P:response to other organism"/>
    <property type="evidence" value="ECO:0007669"/>
    <property type="project" value="UniProtKB-ARBA"/>
</dbReference>
<dbReference type="PRINTS" id="PR00019">
    <property type="entry name" value="LEURICHRPT"/>
</dbReference>
<feature type="domain" description="Disease resistance R13L4/SHOC-2-like LRR" evidence="14">
    <location>
        <begin position="335"/>
        <end position="537"/>
    </location>
</feature>
<reference evidence="15" key="2">
    <citation type="submission" date="2023-05" db="EMBL/GenBank/DDBJ databases">
        <authorList>
            <person name="Schelkunov M.I."/>
        </authorList>
    </citation>
    <scope>NUCLEOTIDE SEQUENCE</scope>
    <source>
        <strain evidence="15">Hsosn_3</strain>
        <tissue evidence="15">Leaf</tissue>
    </source>
</reference>
<dbReference type="Gene3D" id="3.80.10.10">
    <property type="entry name" value="Ribonuclease Inhibitor"/>
    <property type="match status" value="3"/>
</dbReference>
<dbReference type="PANTHER" id="PTHR48057">
    <property type="entry name" value="LEUCINE-RICH REPEAT SERINE/THREONINE-PROTEIN KINASE 1"/>
    <property type="match status" value="1"/>
</dbReference>
<dbReference type="FunFam" id="3.80.10.10:FF:000041">
    <property type="entry name" value="LRR receptor-like serine/threonine-protein kinase ERECTA"/>
    <property type="match status" value="2"/>
</dbReference>
<evidence type="ECO:0000256" key="7">
    <source>
        <dbReference type="ARBA" id="ARBA00022729"/>
    </source>
</evidence>
<dbReference type="FunFam" id="3.80.10.10:FF:000383">
    <property type="entry name" value="Leucine-rich repeat receptor protein kinase EMS1"/>
    <property type="match status" value="2"/>
</dbReference>
<dbReference type="InterPro" id="IPR055414">
    <property type="entry name" value="LRR_R13L4/SHOC2-like"/>
</dbReference>
<evidence type="ECO:0000256" key="3">
    <source>
        <dbReference type="ARBA" id="ARBA00009592"/>
    </source>
</evidence>
<dbReference type="InterPro" id="IPR032675">
    <property type="entry name" value="LRR_dom_sf"/>
</dbReference>
<dbReference type="GO" id="GO:0005524">
    <property type="term" value="F:ATP binding"/>
    <property type="evidence" value="ECO:0007669"/>
    <property type="project" value="InterPro"/>
</dbReference>
<keyword evidence="15" id="KW-0675">Receptor</keyword>
<dbReference type="SUPFAM" id="SSF52047">
    <property type="entry name" value="RNI-like"/>
    <property type="match status" value="1"/>
</dbReference>
<evidence type="ECO:0000256" key="9">
    <source>
        <dbReference type="ARBA" id="ARBA00022989"/>
    </source>
</evidence>
<proteinExistence type="inferred from homology"/>
<dbReference type="InterPro" id="IPR052595">
    <property type="entry name" value="LRRC69/RLP"/>
</dbReference>